<name>A0AAV2LXI1_KNICA</name>
<dbReference type="PANTHER" id="PTHR10574">
    <property type="entry name" value="NETRIN/LAMININ-RELATED"/>
    <property type="match status" value="1"/>
</dbReference>
<feature type="disulfide bond" evidence="12">
    <location>
        <begin position="786"/>
        <end position="795"/>
    </location>
</feature>
<evidence type="ECO:0000256" key="1">
    <source>
        <dbReference type="ARBA" id="ARBA00004302"/>
    </source>
</evidence>
<dbReference type="FunFam" id="2.10.25.10:FF:000083">
    <property type="entry name" value="Laminin subunit alpha"/>
    <property type="match status" value="2"/>
</dbReference>
<dbReference type="Pfam" id="PF00052">
    <property type="entry name" value="Laminin_B"/>
    <property type="match status" value="1"/>
</dbReference>
<feature type="domain" description="Laminin EGF-like" evidence="17">
    <location>
        <begin position="621"/>
        <end position="665"/>
    </location>
</feature>
<feature type="domain" description="Laminin G" evidence="16">
    <location>
        <begin position="3580"/>
        <end position="3754"/>
    </location>
</feature>
<feature type="disulfide bond" evidence="12">
    <location>
        <begin position="551"/>
        <end position="560"/>
    </location>
</feature>
<evidence type="ECO:0000259" key="18">
    <source>
        <dbReference type="PROSITE" id="PS51115"/>
    </source>
</evidence>
<dbReference type="GO" id="GO:0005201">
    <property type="term" value="F:extracellular matrix structural constituent"/>
    <property type="evidence" value="ECO:0007669"/>
    <property type="project" value="TreeGrafter"/>
</dbReference>
<feature type="domain" description="Laminin EGF-like" evidence="17">
    <location>
        <begin position="483"/>
        <end position="529"/>
    </location>
</feature>
<feature type="disulfide bond" evidence="12">
    <location>
        <begin position="1979"/>
        <end position="1988"/>
    </location>
</feature>
<dbReference type="EMBL" id="OZ035827">
    <property type="protein sequence ID" value="CAL1605761.1"/>
    <property type="molecule type" value="Genomic_DNA"/>
</dbReference>
<feature type="compositionally biased region" description="Polar residues" evidence="14">
    <location>
        <begin position="3388"/>
        <end position="3403"/>
    </location>
</feature>
<dbReference type="FunFam" id="2.10.25.10:FF:000074">
    <property type="entry name" value="Laminin subunit alpha"/>
    <property type="match status" value="1"/>
</dbReference>
<evidence type="ECO:0000256" key="4">
    <source>
        <dbReference type="ARBA" id="ARBA00022729"/>
    </source>
</evidence>
<feature type="domain" description="Laminin EGF-like" evidence="17">
    <location>
        <begin position="417"/>
        <end position="461"/>
    </location>
</feature>
<dbReference type="FunFam" id="2.10.25.10:FF:000034">
    <property type="entry name" value="Laminin subunit alpha 3"/>
    <property type="match status" value="2"/>
</dbReference>
<dbReference type="GO" id="GO:0045202">
    <property type="term" value="C:synapse"/>
    <property type="evidence" value="ECO:0007669"/>
    <property type="project" value="UniProtKB-ARBA"/>
</dbReference>
<feature type="domain" description="Laminin IV type A" evidence="18">
    <location>
        <begin position="1689"/>
        <end position="1868"/>
    </location>
</feature>
<dbReference type="InterPro" id="IPR000034">
    <property type="entry name" value="Laminin_IV"/>
</dbReference>
<feature type="disulfide bond" evidence="12">
    <location>
        <begin position="437"/>
        <end position="446"/>
    </location>
</feature>
<evidence type="ECO:0000256" key="8">
    <source>
        <dbReference type="ARBA" id="ARBA00023054"/>
    </source>
</evidence>
<dbReference type="GO" id="GO:0030155">
    <property type="term" value="P:regulation of cell adhesion"/>
    <property type="evidence" value="ECO:0007669"/>
    <property type="project" value="InterPro"/>
</dbReference>
<keyword evidence="11 12" id="KW-0424">Laminin EGF-like domain</keyword>
<feature type="disulfide bond" evidence="12">
    <location>
        <begin position="1618"/>
        <end position="1630"/>
    </location>
</feature>
<dbReference type="GO" id="GO:0007411">
    <property type="term" value="P:axon guidance"/>
    <property type="evidence" value="ECO:0007669"/>
    <property type="project" value="TreeGrafter"/>
</dbReference>
<dbReference type="FunFam" id="2.10.25.10:FF:000090">
    <property type="entry name" value="laminin subunit alpha"/>
    <property type="match status" value="1"/>
</dbReference>
<gene>
    <name evidence="20" type="ORF">KC01_LOCUS33082</name>
</gene>
<feature type="disulfide bond" evidence="12">
    <location>
        <begin position="483"/>
        <end position="495"/>
    </location>
</feature>
<feature type="disulfide bond" evidence="12">
    <location>
        <begin position="1921"/>
        <end position="1930"/>
    </location>
</feature>
<dbReference type="SUPFAM" id="SSF49899">
    <property type="entry name" value="Concanavalin A-like lectins/glucanases"/>
    <property type="match status" value="5"/>
</dbReference>
<dbReference type="Pfam" id="PF00054">
    <property type="entry name" value="Laminin_G_1"/>
    <property type="match status" value="1"/>
</dbReference>
<dbReference type="InterPro" id="IPR056863">
    <property type="entry name" value="LMN_ATRN_NET-like_EGF"/>
</dbReference>
<dbReference type="FunFam" id="2.10.25.10:FF:000033">
    <property type="entry name" value="Laminin subunit alpha 2"/>
    <property type="match status" value="1"/>
</dbReference>
<dbReference type="GO" id="GO:0035239">
    <property type="term" value="P:tube morphogenesis"/>
    <property type="evidence" value="ECO:0007669"/>
    <property type="project" value="UniProtKB-ARBA"/>
</dbReference>
<dbReference type="Proteomes" id="UP001497482">
    <property type="component" value="Chromosome 5"/>
</dbReference>
<keyword evidence="2" id="KW-0964">Secreted</keyword>
<feature type="disulfide bond" evidence="12">
    <location>
        <begin position="621"/>
        <end position="633"/>
    </location>
</feature>
<dbReference type="SUPFAM" id="SSF57196">
    <property type="entry name" value="EGF/Laminin"/>
    <property type="match status" value="20"/>
</dbReference>
<dbReference type="PROSITE" id="PS01248">
    <property type="entry name" value="EGF_LAM_1"/>
    <property type="match status" value="8"/>
</dbReference>
<dbReference type="Pfam" id="PF06008">
    <property type="entry name" value="Laminin_I"/>
    <property type="match status" value="1"/>
</dbReference>
<dbReference type="GO" id="GO:0002009">
    <property type="term" value="P:morphogenesis of an epithelium"/>
    <property type="evidence" value="ECO:0007669"/>
    <property type="project" value="UniProtKB-ARBA"/>
</dbReference>
<feature type="disulfide bond" evidence="12">
    <location>
        <begin position="1593"/>
        <end position="1602"/>
    </location>
</feature>
<evidence type="ECO:0000256" key="3">
    <source>
        <dbReference type="ARBA" id="ARBA00022530"/>
    </source>
</evidence>
<dbReference type="Pfam" id="PF02210">
    <property type="entry name" value="Laminin_G_2"/>
    <property type="match status" value="4"/>
</dbReference>
<feature type="signal peptide" evidence="15">
    <location>
        <begin position="1"/>
        <end position="25"/>
    </location>
</feature>
<feature type="domain" description="Laminin G" evidence="16">
    <location>
        <begin position="2793"/>
        <end position="2992"/>
    </location>
</feature>
<feature type="disulfide bond" evidence="12">
    <location>
        <begin position="1620"/>
        <end position="1637"/>
    </location>
</feature>
<dbReference type="PANTHER" id="PTHR10574:SF406">
    <property type="entry name" value="LAMININ SUBUNIT ALPHA 5"/>
    <property type="match status" value="1"/>
</dbReference>
<keyword evidence="3" id="KW-0272">Extracellular matrix</keyword>
<dbReference type="Pfam" id="PF00055">
    <property type="entry name" value="Laminin_N"/>
    <property type="match status" value="1"/>
</dbReference>
<dbReference type="SMART" id="SM00281">
    <property type="entry name" value="LamB"/>
    <property type="match status" value="1"/>
</dbReference>
<feature type="disulfide bond" evidence="12">
    <location>
        <begin position="666"/>
        <end position="678"/>
    </location>
</feature>
<dbReference type="GO" id="GO:0016477">
    <property type="term" value="P:cell migration"/>
    <property type="evidence" value="ECO:0007669"/>
    <property type="project" value="UniProtKB-ARBA"/>
</dbReference>
<evidence type="ECO:0000256" key="10">
    <source>
        <dbReference type="ARBA" id="ARBA00023180"/>
    </source>
</evidence>
<dbReference type="GO" id="GO:0007155">
    <property type="term" value="P:cell adhesion"/>
    <property type="evidence" value="ECO:0007669"/>
    <property type="project" value="UniProtKB-KW"/>
</dbReference>
<evidence type="ECO:0000256" key="14">
    <source>
        <dbReference type="SAM" id="MobiDB-lite"/>
    </source>
</evidence>
<dbReference type="FunFam" id="2.10.25.10:FF:000069">
    <property type="entry name" value="Laminin subunit alpha 1"/>
    <property type="match status" value="1"/>
</dbReference>
<feature type="domain" description="Laminin EGF-like" evidence="17">
    <location>
        <begin position="2063"/>
        <end position="2109"/>
    </location>
</feature>
<dbReference type="CDD" id="cd00110">
    <property type="entry name" value="LamG"/>
    <property type="match status" value="5"/>
</dbReference>
<feature type="disulfide bond" evidence="12">
    <location>
        <begin position="530"/>
        <end position="542"/>
    </location>
</feature>
<dbReference type="SMART" id="SM00136">
    <property type="entry name" value="LamNT"/>
    <property type="match status" value="1"/>
</dbReference>
<dbReference type="GO" id="GO:0060541">
    <property type="term" value="P:respiratory system development"/>
    <property type="evidence" value="ECO:0007669"/>
    <property type="project" value="UniProtKB-ARBA"/>
</dbReference>
<protein>
    <recommendedName>
        <fullName evidence="22">Laminin subunit alpha-5</fullName>
    </recommendedName>
</protein>
<evidence type="ECO:0000259" key="16">
    <source>
        <dbReference type="PROSITE" id="PS50025"/>
    </source>
</evidence>
<evidence type="ECO:0000256" key="2">
    <source>
        <dbReference type="ARBA" id="ARBA00022525"/>
    </source>
</evidence>
<feature type="region of interest" description="Disordered" evidence="14">
    <location>
        <begin position="2591"/>
        <end position="2612"/>
    </location>
</feature>
<dbReference type="InterPro" id="IPR000742">
    <property type="entry name" value="EGF"/>
</dbReference>
<dbReference type="GO" id="GO:0005576">
    <property type="term" value="C:extracellular region"/>
    <property type="evidence" value="ECO:0007669"/>
    <property type="project" value="UniProtKB-ARBA"/>
</dbReference>
<evidence type="ECO:0000256" key="11">
    <source>
        <dbReference type="ARBA" id="ARBA00023292"/>
    </source>
</evidence>
<feature type="disulfide bond" evidence="12">
    <location>
        <begin position="576"/>
        <end position="588"/>
    </location>
</feature>
<feature type="compositionally biased region" description="Basic residues" evidence="14">
    <location>
        <begin position="3377"/>
        <end position="3387"/>
    </location>
</feature>
<feature type="domain" description="Laminin EGF-like" evidence="17">
    <location>
        <begin position="763"/>
        <end position="815"/>
    </location>
</feature>
<dbReference type="GO" id="GO:0009887">
    <property type="term" value="P:animal organ morphogenesis"/>
    <property type="evidence" value="ECO:0007669"/>
    <property type="project" value="TreeGrafter"/>
</dbReference>
<feature type="coiled-coil region" evidence="13">
    <location>
        <begin position="2243"/>
        <end position="2298"/>
    </location>
</feature>
<feature type="domain" description="Laminin G" evidence="16">
    <location>
        <begin position="3191"/>
        <end position="3360"/>
    </location>
</feature>
<feature type="domain" description="Laminin EGF-like" evidence="17">
    <location>
        <begin position="2009"/>
        <end position="2062"/>
    </location>
</feature>
<dbReference type="InterPro" id="IPR002049">
    <property type="entry name" value="LE_dom"/>
</dbReference>
<dbReference type="CDD" id="cd00055">
    <property type="entry name" value="EGF_Lam"/>
    <property type="match status" value="19"/>
</dbReference>
<feature type="domain" description="Laminin EGF-like" evidence="17">
    <location>
        <begin position="1480"/>
        <end position="1525"/>
    </location>
</feature>
<dbReference type="Pfam" id="PF06009">
    <property type="entry name" value="Laminin_II"/>
    <property type="match status" value="1"/>
</dbReference>
<dbReference type="InterPro" id="IPR013320">
    <property type="entry name" value="ConA-like_dom_sf"/>
</dbReference>
<feature type="chain" id="PRO_5043371162" description="Laminin subunit alpha-5" evidence="15">
    <location>
        <begin position="26"/>
        <end position="3757"/>
    </location>
</feature>
<evidence type="ECO:0000256" key="6">
    <source>
        <dbReference type="ARBA" id="ARBA00022869"/>
    </source>
</evidence>
<keyword evidence="10" id="KW-0325">Glycoprotein</keyword>
<feature type="domain" description="Laminin EGF-like" evidence="17">
    <location>
        <begin position="1953"/>
        <end position="2008"/>
    </location>
</feature>
<feature type="domain" description="Laminin EGF-like" evidence="17">
    <location>
        <begin position="530"/>
        <end position="575"/>
    </location>
</feature>
<feature type="disulfide bond" evidence="12">
    <location>
        <begin position="2034"/>
        <end position="2043"/>
    </location>
</feature>
<organism evidence="20 21">
    <name type="scientific">Knipowitschia caucasica</name>
    <name type="common">Caucasian dwarf goby</name>
    <name type="synonym">Pomatoschistus caucasicus</name>
    <dbReference type="NCBI Taxonomy" id="637954"/>
    <lineage>
        <taxon>Eukaryota</taxon>
        <taxon>Metazoa</taxon>
        <taxon>Chordata</taxon>
        <taxon>Craniata</taxon>
        <taxon>Vertebrata</taxon>
        <taxon>Euteleostomi</taxon>
        <taxon>Actinopterygii</taxon>
        <taxon>Neopterygii</taxon>
        <taxon>Teleostei</taxon>
        <taxon>Neoteleostei</taxon>
        <taxon>Acanthomorphata</taxon>
        <taxon>Gobiaria</taxon>
        <taxon>Gobiiformes</taxon>
        <taxon>Gobioidei</taxon>
        <taxon>Gobiidae</taxon>
        <taxon>Gobiinae</taxon>
        <taxon>Knipowitschia</taxon>
    </lineage>
</organism>
<dbReference type="FunFam" id="2.10.25.10:FF:000051">
    <property type="entry name" value="Laminin subunit alpha 4"/>
    <property type="match status" value="1"/>
</dbReference>
<evidence type="ECO:0000259" key="17">
    <source>
        <dbReference type="PROSITE" id="PS50027"/>
    </source>
</evidence>
<evidence type="ECO:0008006" key="22">
    <source>
        <dbReference type="Google" id="ProtNLM"/>
    </source>
</evidence>
<dbReference type="PROSITE" id="PS51117">
    <property type="entry name" value="LAMININ_NTER"/>
    <property type="match status" value="1"/>
</dbReference>
<dbReference type="PROSITE" id="PS51257">
    <property type="entry name" value="PROKAR_LIPOPROTEIN"/>
    <property type="match status" value="1"/>
</dbReference>
<feature type="domain" description="Laminin EGF-like" evidence="17">
    <location>
        <begin position="2110"/>
        <end position="2157"/>
    </location>
</feature>
<dbReference type="SMART" id="SM00282">
    <property type="entry name" value="LamG"/>
    <property type="match status" value="5"/>
</dbReference>
<dbReference type="GO" id="GO:0043256">
    <property type="term" value="C:laminin complex"/>
    <property type="evidence" value="ECO:0007669"/>
    <property type="project" value="UniProtKB-ARBA"/>
</dbReference>
<keyword evidence="21" id="KW-1185">Reference proteome</keyword>
<evidence type="ECO:0000313" key="21">
    <source>
        <dbReference type="Proteomes" id="UP001497482"/>
    </source>
</evidence>
<feature type="disulfide bond" evidence="12">
    <location>
        <begin position="2112"/>
        <end position="2129"/>
    </location>
</feature>
<feature type="disulfide bond" evidence="12">
    <location>
        <begin position="2131"/>
        <end position="2140"/>
    </location>
</feature>
<evidence type="ECO:0000313" key="20">
    <source>
        <dbReference type="EMBL" id="CAL1605761.1"/>
    </source>
</evidence>
<keyword evidence="7" id="KW-0130">Cell adhesion</keyword>
<dbReference type="FunFam" id="2.10.25.10:FF:000209">
    <property type="entry name" value="Laminin subunit alpha 5"/>
    <property type="match status" value="1"/>
</dbReference>
<feature type="disulfide bond" evidence="12">
    <location>
        <begin position="1482"/>
        <end position="1499"/>
    </location>
</feature>
<dbReference type="Gene3D" id="2.60.120.200">
    <property type="match status" value="5"/>
</dbReference>
<feature type="disulfide bond" evidence="12">
    <location>
        <begin position="1480"/>
        <end position="1492"/>
    </location>
</feature>
<dbReference type="InterPro" id="IPR009254">
    <property type="entry name" value="Laminin_aI"/>
</dbReference>
<feature type="domain" description="Laminin N-terminal" evidence="19">
    <location>
        <begin position="34"/>
        <end position="287"/>
    </location>
</feature>
<evidence type="ECO:0000256" key="5">
    <source>
        <dbReference type="ARBA" id="ARBA00022737"/>
    </source>
</evidence>
<dbReference type="PRINTS" id="PR00011">
    <property type="entry name" value="EGFLAMININ"/>
</dbReference>
<evidence type="ECO:0000256" key="7">
    <source>
        <dbReference type="ARBA" id="ARBA00022889"/>
    </source>
</evidence>
<dbReference type="SMART" id="SM00181">
    <property type="entry name" value="EGF"/>
    <property type="match status" value="15"/>
</dbReference>
<keyword evidence="8 13" id="KW-0175">Coiled coil</keyword>
<feature type="domain" description="Laminin G" evidence="16">
    <location>
        <begin position="3007"/>
        <end position="3184"/>
    </location>
</feature>
<feature type="disulfide bond" evidence="12">
    <location>
        <begin position="2046"/>
        <end position="2060"/>
    </location>
</feature>
<feature type="disulfide bond" evidence="12">
    <location>
        <begin position="668"/>
        <end position="685"/>
    </location>
</feature>
<keyword evidence="6" id="KW-0084">Basement membrane</keyword>
<dbReference type="Gene3D" id="2.10.25.10">
    <property type="entry name" value="Laminin"/>
    <property type="match status" value="19"/>
</dbReference>
<feature type="coiled-coil region" evidence="13">
    <location>
        <begin position="2447"/>
        <end position="2498"/>
    </location>
</feature>
<evidence type="ECO:0000259" key="19">
    <source>
        <dbReference type="PROSITE" id="PS51117"/>
    </source>
</evidence>
<dbReference type="GO" id="GO:0030334">
    <property type="term" value="P:regulation of cell migration"/>
    <property type="evidence" value="ECO:0007669"/>
    <property type="project" value="InterPro"/>
</dbReference>
<dbReference type="GO" id="GO:0005102">
    <property type="term" value="F:signaling receptor binding"/>
    <property type="evidence" value="ECO:0007669"/>
    <property type="project" value="InterPro"/>
</dbReference>
<keyword evidence="9 12" id="KW-1015">Disulfide bond</keyword>
<feature type="disulfide bond" evidence="12">
    <location>
        <begin position="596"/>
        <end position="605"/>
    </location>
</feature>
<feature type="domain" description="Laminin EGF-like" evidence="17">
    <location>
        <begin position="1618"/>
        <end position="1668"/>
    </location>
</feature>
<feature type="disulfide bond" evidence="12">
    <location>
        <begin position="1639"/>
        <end position="1648"/>
    </location>
</feature>
<dbReference type="InterPro" id="IPR050440">
    <property type="entry name" value="Laminin/Netrin_ECM"/>
</dbReference>
<dbReference type="PROSITE" id="PS50025">
    <property type="entry name" value="LAM_G_DOMAIN"/>
    <property type="match status" value="5"/>
</dbReference>
<feature type="domain" description="Laminin G" evidence="16">
    <location>
        <begin position="3409"/>
        <end position="3573"/>
    </location>
</feature>
<dbReference type="Gene3D" id="2.60.120.260">
    <property type="entry name" value="Galactose-binding domain-like"/>
    <property type="match status" value="1"/>
</dbReference>
<sequence>MIRRRRERWSFSLLVIAACLTAGFGQELPTNGVNGYSLHPPYFNLAEGTKITATATCGEDESGRAVHDLYCKLVGGPVSGDPSQTIQGQYCDICIPGDTDRAHPITNAVDGTERWWQSPPLSRNTEFNQVNVTLNLGQLFHVAYVLIKFANSPRPDLWVLERSIDHGQTYQPWQFFASSKRDCIERFGQRTIERINNDDDVICTTEYSRIVPLENGEIVVSLVNGRPGAMNFSYSPVLREFTKATNIRLRFLRTNTLLGHLMGKALRDPTVTRRYYYSIKDISIGGRCVCNGHAEACNAQDPNDPYKLQCDCQHNTCGVSCDQCCPGFNQLPWKPATTYSANECEPCNCHRHSFDCYYDPEVEQRRESLDAHGHLRGGGVCLNCQHHTTGVNCERCIPTFFRSPQHSIESPLACSPCDCRSEFSDGTCEDFTGRCFCKPNYSGENCDSCASGFINFPECYPIPTYPTTNNNGEAKPAGEIINCECSAAGTVDNSCRPDPRTRTCVCKPGFTGDHCDTCAPGFHGLNCQACQCSGPGCQDGSCDSITGHGVCRSGFQGYECDRCGPGYFNYPLCQLCGCSSIGSIPEVCDASGRCLCKPEFTGPRCEQCRSGFHSYPNCEVCSCDLRTALDSSCSSSGHCHCRPNYSGASCEQCAPGFYGFPSCSPCQCSAEGSRYSSCDQESGQCSCLPRVVGQRCDSCAHGAYGFPHCQSGTCHPAGSVQYVVPPPVGQCECRSNVEGPACDQCKALFWNLSPDTPDGCSSCECNVAGTVSGVAECAQETGQCHCKPNVCSGTCSTCKDGFYNLQEHSYFGCQGCQCDIGGAAGQSCGERNGRCRCRPNVEGPKCNLPRPDHFFPDLHHLKFEIEEGTMLDGRPVRFGYNPVEFRDFSWRGYAQMTPIQSRVVVQVSVGSPDLFKVMLRFLNRGGAPVWGRVTILEEAWHYYCHHYFMIGEDKPAVKLQVFVSEADVYLTRFIFRYVNTEGTTANGKITAYQVKGSEQSKQIVFAPSAEPTFVNVPQNNFVEPFVLNPGSWTVVIEAEGILLDYLVLLPSAYYEAPILQIKVTDPCTYGSAPEVNQNCLQYTYLSLDSFPYISGNDASCRNDNHLPRPCPTERVTPRHPDMAVCSGFDISIELRSHLPAPGEYILVVEFSSEEELPQTLSVSVNEPRARDHHSSLTLLHCKYSFLCRAVAVDVQNRVSVFFLPADAEVLLSADRTSFFLHKVFLVPKDRFSMEFVEPKVNCISTHGQFAPDILSCVPSRFQTPSNSLVLKEGQSSSMQEPIQAFPAEAFPLPSPHGAQGDQTWSRTERPPLGADNADHIRLDSVQNAAVYSTRVQALGRYVFILHYHQPLHPSYPLQVYINGGRVWQGQTNASYCPHAFGCRNVLVAENQIILDVTDHEVFLTVQIPAGKTLWLDYMLVVPESSYSSSYLYEEPMDKSYDFITTCGQKSFYINPTAASPFCLSSAVSLSAFFNNGAMPCACHEVGAESDSCEPFGGQCRCRPNVIGRDCSMCATGFWGFPNCRPCNCGTRLCEPVTGDCICPPRTLLPECVQCEPQAFGCHPVVGCEICNCSRAGILSPEASCDHLSGQCRCKDNVVGRQCDRCSPGFYGFPNCRPCDCNDAGTEEDVCDSFTGQCLCKENVQGPRCDQCRVGTFHLDPTNPKGCTSCFCFGATDRCRSSDKRRVEIMNMQGWVLLGADRQEVPLSVYPGQDLVEADITDVPDIYQDLHWHAPKTYLGDKVSSYGGSLRYRLHTQTMRGDALLPAESSRPDVILKGNKMTLVFMEREYPSAEDPHSGIVHIVEGSFLHAQTGNAVSREELMMVLVSLESLQIRALHSQSAHSVSIRGAVLEGAETQPSGRHANNVEICMCPANYQGDSCQNCAPGFYRDTIGLFLGKCVPCNCNGHSDQCLDGSGICVNCRHNTAGDHCEKCLGGFMGNNSLDGQAVSCSSCPCPLSVSSNNFAEGCVQKSERMQCLCMPGYAGPHCERCAPGYYGNPMVIGSRCEPCQCNGNTDSNMLFTDCHPLTGECLGCMHNSAGPHCELCAPGYYGDAIHAQNCTKCSCSPCGTDSCDPHTGQCRCKPGVTGRLCDCCEDGMFGFDSCSGCRVCDCEASAALLQPCDPQTGACSCQPGVNGPNCKQCAPGHWDYTPEGCKKCNCRGGRCDPRTGECRCPDGMTGKQCDVCTNKYSVPMEHHHTMHCEPCDSCVIVLLEDLDKMNGNFSSVSAQLQNLNASSIAWAQLDNLNKTMEDISRSIDNYNSSLDTSRDRADLLEAEVANINSDIDELQDKASAMSERAGNLGDRTNSTHQKAEDLLSFINNITMNINDILSMSNRSLNTTEEDQDDDERARMMNQVAAMLREMRFRSCSGQKKIAEHEKTQAQKLLDRVYEQLADKHLQNENTTQLIKDRLNKFNSLMMDLRDALNDAVNNTARAEDINTNNEKGIEDQQRRVNELVSQEKEVKEQLQMAEDNIANVNNLLSMLQDSKEEYEHLAAQLDGARIPLANKVDSFAWTDSKIPLVEQAERHAAMLDELAMNISNLVEGTKKDGFVDVTKSYNKIINSIKEAEDAANMANKAATEALELGTVATADGSSSPSRGDGAPVKPNVKNQDLGQIAASLKNHSMELKDEVEKLDDELNNELNPQLEDAKQRLEDVKDKQKNVTMELENIINNMNFTTNVSKVIQEAKDTAEQANNTATSVNDALRPIKEQLDKWQKTYGDANATNTDINNALSEANKTVNMLGDTVPLLLKKLDKLQNHSAHMPNISESINRIRELIQQARNAASKVGVPVKFNGTSGVQVRNPSNLADLAAYTNLQFYITLPETTARKRRQDELSKQFVFYLGNKDSSKEFLGMALEGRRLRWFFNTGGETAEVLMAEDVKADGNFNRVVLERILQYGLMSMSSEADGDQIATKAYVEAGGDQGLLSLLTDDTVFYVGGYPSSFKPPPELALPNFKGCIELDTLNEEVLSLYNFEKIIKLNTTEDKPCGRLKPLLTQAWVNDAAYFDGSGFAKVAFSDEGGSRVQRFEQEIKLVSHHGIILMLQDQDKFLCLAVQRGRLVVLYDFDGKMMELTPKEPNSPFMKISDGDANALEVIIVRSSTPNRLVVRNSRITLYSELLDVPLFSSSYFLGGVPEDKMPAALKSAFPKQGSVKGCFRNVKALNSHIDLKRMVSTGVSFGCDNDLLVGREAHFSGQSYLDLDLTNVPSLRNNFYSSLSFRTDQKEGLMFYHQDSEGVCQIFLNEGHVVVRAGNSQVKTQKTYNDDNTHYIAMYNNINGMRVYMDDVLEKSKDGISISRAPAGGAAALGVTYLGGTPDMGLANLTGCISNVFVRRDASHQMVLDLLKAKENINVPMKCPAAKKPQEIRATPPKPSKPKGKNRKPSGSRSRNTRDSCQSEQAQVEPGASHFSGSTHSFHKYDSLTLNSLPHISLGLRINSSDGLLLHAAGGRRSKTLLSLSVSDGHLQLLLDGGKKKISLRSRNKYNDNQWHTVFIKREGDKLSLVVDGISAQSKRIPGGDKTKLSGPLYVGGLPPTLSAPGSSGFVGCVRELKLNDSPAGRPTLTQGTVPCFQQPLQSGAYFSGEGGHMTLAESLQLGADFHIELEVRSVSYSGLLLHSGTSSSYYLSVVLNQGEVLLSMNSGGGDMFSSLSPEEPLCNGRWHIITVVKKSNVLTLQVDALSEQSVGPKHSSSSGAKAAVYLGGVPGGVAVPKLPEKLPSFHGCVRVASLNHRAALLSKPLSLHGAVGSQGCPRV</sequence>
<feature type="domain" description="Laminin EGF-like" evidence="17">
    <location>
        <begin position="666"/>
        <end position="711"/>
    </location>
</feature>
<dbReference type="FunFam" id="2.10.25.10:FF:000084">
    <property type="entry name" value="Laminin subunit alpha 3"/>
    <property type="match status" value="1"/>
</dbReference>
<feature type="domain" description="Laminin EGF-like" evidence="17">
    <location>
        <begin position="1570"/>
        <end position="1617"/>
    </location>
</feature>
<evidence type="ECO:0000256" key="15">
    <source>
        <dbReference type="SAM" id="SignalP"/>
    </source>
</evidence>
<feature type="disulfide bond" evidence="12">
    <location>
        <begin position="687"/>
        <end position="696"/>
    </location>
</feature>
<proteinExistence type="predicted"/>
<dbReference type="SMART" id="SM00180">
    <property type="entry name" value="EGF_Lam"/>
    <property type="match status" value="21"/>
</dbReference>
<dbReference type="InterPro" id="IPR010307">
    <property type="entry name" value="Laminin_dom_II"/>
</dbReference>
<evidence type="ECO:0000256" key="12">
    <source>
        <dbReference type="PROSITE-ProRule" id="PRU00460"/>
    </source>
</evidence>
<dbReference type="PROSITE" id="PS00022">
    <property type="entry name" value="EGF_1"/>
    <property type="match status" value="2"/>
</dbReference>
<dbReference type="PROSITE" id="PS51115">
    <property type="entry name" value="LAMININ_IVA"/>
    <property type="match status" value="1"/>
</dbReference>
<comment type="caution">
    <text evidence="12">Lacks conserved residue(s) required for the propagation of feature annotation.</text>
</comment>
<comment type="subcellular location">
    <subcellularLocation>
        <location evidence="1">Secreted</location>
        <location evidence="1">Extracellular space</location>
        <location evidence="1">Extracellular matrix</location>
        <location evidence="1">Basement membrane</location>
    </subcellularLocation>
</comment>
<dbReference type="Pfam" id="PF00053">
    <property type="entry name" value="EGF_laminin"/>
    <property type="match status" value="19"/>
</dbReference>
<feature type="region of interest" description="Disordered" evidence="14">
    <location>
        <begin position="3359"/>
        <end position="3414"/>
    </location>
</feature>
<feature type="domain" description="Laminin EGF-like" evidence="17">
    <location>
        <begin position="1902"/>
        <end position="1952"/>
    </location>
</feature>
<feature type="disulfide bond" evidence="12">
    <location>
        <begin position="641"/>
        <end position="650"/>
    </location>
</feature>
<accession>A0AAV2LXI1</accession>
<feature type="domain" description="Laminin EGF-like" evidence="17">
    <location>
        <begin position="576"/>
        <end position="620"/>
    </location>
</feature>
<dbReference type="InterPro" id="IPR001791">
    <property type="entry name" value="Laminin_G"/>
</dbReference>
<feature type="disulfide bond" evidence="12">
    <location>
        <begin position="2082"/>
        <end position="2091"/>
    </location>
</feature>
<keyword evidence="4 15" id="KW-0732">Signal</keyword>
<dbReference type="GO" id="GO:0048732">
    <property type="term" value="P:gland development"/>
    <property type="evidence" value="ECO:0007669"/>
    <property type="project" value="UniProtKB-ARBA"/>
</dbReference>
<feature type="disulfide bond" evidence="12">
    <location>
        <begin position="1501"/>
        <end position="1510"/>
    </location>
</feature>
<reference evidence="20 21" key="1">
    <citation type="submission" date="2024-04" db="EMBL/GenBank/DDBJ databases">
        <authorList>
            <person name="Waldvogel A.-M."/>
            <person name="Schoenle A."/>
        </authorList>
    </citation>
    <scope>NUCLEOTIDE SEQUENCE [LARGE SCALE GENOMIC DNA]</scope>
</reference>
<evidence type="ECO:0000256" key="13">
    <source>
        <dbReference type="SAM" id="Coils"/>
    </source>
</evidence>
<feature type="coiled-coil region" evidence="13">
    <location>
        <begin position="2619"/>
        <end position="2706"/>
    </location>
</feature>
<dbReference type="FunFam" id="2.10.25.10:FF:000188">
    <property type="entry name" value="Laminin subunit gamma 2"/>
    <property type="match status" value="1"/>
</dbReference>
<dbReference type="FunFam" id="2.10.25.10:FF:000388">
    <property type="entry name" value="Laminin subunit alpha"/>
    <property type="match status" value="1"/>
</dbReference>
<keyword evidence="5" id="KW-0677">Repeat</keyword>
<evidence type="ECO:0000256" key="9">
    <source>
        <dbReference type="ARBA" id="ARBA00023157"/>
    </source>
</evidence>
<dbReference type="FunFam" id="2.10.25.10:FF:000454">
    <property type="entry name" value="Laminin subunit alpha 1"/>
    <property type="match status" value="1"/>
</dbReference>
<dbReference type="FunFam" id="2.60.120.260:FF:000022">
    <property type="entry name" value="Laminin subunit alpha 5"/>
    <property type="match status" value="1"/>
</dbReference>
<dbReference type="PROSITE" id="PS50027">
    <property type="entry name" value="EGF_LAM_2"/>
    <property type="match status" value="15"/>
</dbReference>
<dbReference type="InterPro" id="IPR008211">
    <property type="entry name" value="Laminin_N"/>
</dbReference>
<feature type="disulfide bond" evidence="12">
    <location>
        <begin position="506"/>
        <end position="515"/>
    </location>
</feature>
<dbReference type="Pfam" id="PF24973">
    <property type="entry name" value="EGF_LMN_ATRN"/>
    <property type="match status" value="1"/>
</dbReference>
<dbReference type="GO" id="GO:0045995">
    <property type="term" value="P:regulation of embryonic development"/>
    <property type="evidence" value="ECO:0007669"/>
    <property type="project" value="InterPro"/>
</dbReference>
<feature type="disulfide bond" evidence="12">
    <location>
        <begin position="2110"/>
        <end position="2122"/>
    </location>
</feature>